<reference evidence="5" key="1">
    <citation type="journal article" date="2019" name="Int. J. Syst. Evol. Microbiol.">
        <title>The Global Catalogue of Microorganisms (GCM) 10K type strain sequencing project: providing services to taxonomists for standard genome sequencing and annotation.</title>
        <authorList>
            <consortium name="The Broad Institute Genomics Platform"/>
            <consortium name="The Broad Institute Genome Sequencing Center for Infectious Disease"/>
            <person name="Wu L."/>
            <person name="Ma J."/>
        </authorList>
    </citation>
    <scope>NUCLEOTIDE SEQUENCE [LARGE SCALE GENOMIC DNA]</scope>
    <source>
        <strain evidence="5">CCUG 57508</strain>
    </source>
</reference>
<dbReference type="InterPro" id="IPR036390">
    <property type="entry name" value="WH_DNA-bd_sf"/>
</dbReference>
<proteinExistence type="predicted"/>
<feature type="domain" description="HTH deoR-type" evidence="3">
    <location>
        <begin position="10"/>
        <end position="65"/>
    </location>
</feature>
<evidence type="ECO:0000259" key="3">
    <source>
        <dbReference type="PROSITE" id="PS51000"/>
    </source>
</evidence>
<dbReference type="PROSITE" id="PS52050">
    <property type="entry name" value="WYL"/>
    <property type="match status" value="1"/>
</dbReference>
<dbReference type="SUPFAM" id="SSF46785">
    <property type="entry name" value="Winged helix' DNA-binding domain"/>
    <property type="match status" value="1"/>
</dbReference>
<accession>A0ABW3MZ64</accession>
<sequence>MSTTSYANGTTARVLRLLDLLQSRPVWSGTELAERLGVTTRSVRRDVDRLRELGYPVSATHGAGGGYQLGAGRRLPPLLLDDDEAVAIAVCLRLAAGGTVEGLGEAAVRTLAKLDQVLPARLRSQVEAIHEATVTLDSGVATVDATTLLVLARACRETERITFAYAGPRGSGERRVEPYRLVATGRRWYLLAYDLDREDWRTFRLDRMTDAQARGWRFRPRVDAPDAADHVRRSISRDAYDHVCRVRIHAPKSLVDKQIPVSVGTVTADGRSHCIFEAGGNHLGWMAMHLGVLPWEMTVLDPPELREIMREQATRMLRAARVGDTTP</sequence>
<dbReference type="RefSeq" id="WP_386052632.1">
    <property type="nucleotide sequence ID" value="NZ_JBHTKH010000005.1"/>
</dbReference>
<evidence type="ECO:0000313" key="5">
    <source>
        <dbReference type="Proteomes" id="UP001597046"/>
    </source>
</evidence>
<dbReference type="PROSITE" id="PS51000">
    <property type="entry name" value="HTH_DEOR_2"/>
    <property type="match status" value="1"/>
</dbReference>
<gene>
    <name evidence="4" type="ORF">ACFQ2V_10470</name>
</gene>
<keyword evidence="5" id="KW-1185">Reference proteome</keyword>
<dbReference type="InterPro" id="IPR013196">
    <property type="entry name" value="HTH_11"/>
</dbReference>
<evidence type="ECO:0000256" key="2">
    <source>
        <dbReference type="ARBA" id="ARBA00023163"/>
    </source>
</evidence>
<organism evidence="4 5">
    <name type="scientific">Terrabacter terrigena</name>
    <dbReference type="NCBI Taxonomy" id="574718"/>
    <lineage>
        <taxon>Bacteria</taxon>
        <taxon>Bacillati</taxon>
        <taxon>Actinomycetota</taxon>
        <taxon>Actinomycetes</taxon>
        <taxon>Micrococcales</taxon>
        <taxon>Intrasporangiaceae</taxon>
        <taxon>Terrabacter</taxon>
    </lineage>
</organism>
<dbReference type="Pfam" id="PF13280">
    <property type="entry name" value="WYL"/>
    <property type="match status" value="1"/>
</dbReference>
<dbReference type="InterPro" id="IPR001034">
    <property type="entry name" value="DeoR_HTH"/>
</dbReference>
<dbReference type="InterPro" id="IPR026881">
    <property type="entry name" value="WYL_dom"/>
</dbReference>
<dbReference type="InterPro" id="IPR028349">
    <property type="entry name" value="PafC-like"/>
</dbReference>
<dbReference type="Gene3D" id="1.10.10.10">
    <property type="entry name" value="Winged helix-like DNA-binding domain superfamily/Winged helix DNA-binding domain"/>
    <property type="match status" value="1"/>
</dbReference>
<evidence type="ECO:0000256" key="1">
    <source>
        <dbReference type="ARBA" id="ARBA00023015"/>
    </source>
</evidence>
<dbReference type="PIRSF" id="PIRSF016838">
    <property type="entry name" value="PafC"/>
    <property type="match status" value="1"/>
</dbReference>
<name>A0ABW3MZ64_9MICO</name>
<dbReference type="Pfam" id="PF25583">
    <property type="entry name" value="WCX"/>
    <property type="match status" value="1"/>
</dbReference>
<dbReference type="CDD" id="cd00090">
    <property type="entry name" value="HTH_ARSR"/>
    <property type="match status" value="1"/>
</dbReference>
<comment type="caution">
    <text evidence="4">The sequence shown here is derived from an EMBL/GenBank/DDBJ whole genome shotgun (WGS) entry which is preliminary data.</text>
</comment>
<keyword evidence="2" id="KW-0804">Transcription</keyword>
<dbReference type="InterPro" id="IPR057727">
    <property type="entry name" value="WCX_dom"/>
</dbReference>
<dbReference type="Proteomes" id="UP001597046">
    <property type="component" value="Unassembled WGS sequence"/>
</dbReference>
<dbReference type="InterPro" id="IPR011991">
    <property type="entry name" value="ArsR-like_HTH"/>
</dbReference>
<evidence type="ECO:0000313" key="4">
    <source>
        <dbReference type="EMBL" id="MFD1054729.1"/>
    </source>
</evidence>
<dbReference type="PANTHER" id="PTHR34580">
    <property type="match status" value="1"/>
</dbReference>
<keyword evidence="1" id="KW-0805">Transcription regulation</keyword>
<dbReference type="InterPro" id="IPR051534">
    <property type="entry name" value="CBASS_pafABC_assoc_protein"/>
</dbReference>
<dbReference type="PANTHER" id="PTHR34580:SF3">
    <property type="entry name" value="PROTEIN PAFB"/>
    <property type="match status" value="1"/>
</dbReference>
<protein>
    <submittedName>
        <fullName evidence="4">Helix-turn-helix transcriptional regulator</fullName>
    </submittedName>
</protein>
<dbReference type="EMBL" id="JBHTKH010000005">
    <property type="protein sequence ID" value="MFD1054729.1"/>
    <property type="molecule type" value="Genomic_DNA"/>
</dbReference>
<dbReference type="Pfam" id="PF08279">
    <property type="entry name" value="HTH_11"/>
    <property type="match status" value="1"/>
</dbReference>
<dbReference type="InterPro" id="IPR036388">
    <property type="entry name" value="WH-like_DNA-bd_sf"/>
</dbReference>